<gene>
    <name evidence="4" type="ORF">J2S72_000657</name>
</gene>
<feature type="domain" description="TIR" evidence="2">
    <location>
        <begin position="5"/>
        <end position="133"/>
    </location>
</feature>
<reference evidence="4 5" key="1">
    <citation type="submission" date="2023-07" db="EMBL/GenBank/DDBJ databases">
        <title>Genomic Encyclopedia of Type Strains, Phase IV (KMG-IV): sequencing the most valuable type-strain genomes for metagenomic binning, comparative biology and taxonomic classification.</title>
        <authorList>
            <person name="Goeker M."/>
        </authorList>
    </citation>
    <scope>NUCLEOTIDE SEQUENCE [LARGE SCALE GENOMIC DNA]</scope>
    <source>
        <strain evidence="4 5">DSM 22616</strain>
    </source>
</reference>
<keyword evidence="1" id="KW-0175">Coiled coil</keyword>
<dbReference type="PROSITE" id="PS51534">
    <property type="entry name" value="SEFIR"/>
    <property type="match status" value="1"/>
</dbReference>
<proteinExistence type="predicted"/>
<protein>
    <recommendedName>
        <fullName evidence="6">SEFIR domain-containing protein</fullName>
    </recommendedName>
</protein>
<dbReference type="PROSITE" id="PS50104">
    <property type="entry name" value="TIR"/>
    <property type="match status" value="1"/>
</dbReference>
<dbReference type="RefSeq" id="WP_023055316.1">
    <property type="nucleotide sequence ID" value="NZ_JAUSTN010000003.1"/>
</dbReference>
<dbReference type="SUPFAM" id="SSF52200">
    <property type="entry name" value="Toll/Interleukin receptor TIR domain"/>
    <property type="match status" value="1"/>
</dbReference>
<keyword evidence="5" id="KW-1185">Reference proteome</keyword>
<sequence>MTESNVPKVFISYSWESKEHSDWVKSLADKLLSDGIEAIIDSYDVSPGDRLPKFMESSIRDSDYVIIICTEEYKRKANNREKGVGYESHIISAELYNNHNDRKFIPIIRQGDFNTALPTYLNGKLAIDLRGNPFNEESYKDLIASIFKVKKKPKVGIRPYYVDEYEPITIEGEDIKIVGIITNEVTLPKNDGTRGSALYSVPFRLSSKPTDTWSELFLRNWDYPPSFTSMHRPGIARVDSDRIILDGTTIEEVQKYHRDTLILCVEKTNEEEKKYRRREEQLKRKKQEEIENHYRNIEDISKDIRF</sequence>
<evidence type="ECO:0000313" key="5">
    <source>
        <dbReference type="Proteomes" id="UP001236559"/>
    </source>
</evidence>
<dbReference type="Pfam" id="PF13676">
    <property type="entry name" value="TIR_2"/>
    <property type="match status" value="1"/>
</dbReference>
<evidence type="ECO:0000256" key="1">
    <source>
        <dbReference type="SAM" id="Coils"/>
    </source>
</evidence>
<name>A0ABU0AXC4_9FIRM</name>
<dbReference type="EMBL" id="JAUSTN010000003">
    <property type="protein sequence ID" value="MDQ0274640.1"/>
    <property type="molecule type" value="Genomic_DNA"/>
</dbReference>
<evidence type="ECO:0000259" key="2">
    <source>
        <dbReference type="PROSITE" id="PS50104"/>
    </source>
</evidence>
<dbReference type="InterPro" id="IPR013568">
    <property type="entry name" value="SEFIR_dom"/>
</dbReference>
<evidence type="ECO:0008006" key="6">
    <source>
        <dbReference type="Google" id="ProtNLM"/>
    </source>
</evidence>
<accession>A0ABU0AXC4</accession>
<feature type="domain" description="SEFIR" evidence="3">
    <location>
        <begin position="6"/>
        <end position="138"/>
    </location>
</feature>
<evidence type="ECO:0000259" key="3">
    <source>
        <dbReference type="PROSITE" id="PS51534"/>
    </source>
</evidence>
<evidence type="ECO:0000313" key="4">
    <source>
        <dbReference type="EMBL" id="MDQ0274640.1"/>
    </source>
</evidence>
<organism evidence="4 5">
    <name type="scientific">Peptoniphilus koenoeneniae</name>
    <dbReference type="NCBI Taxonomy" id="507751"/>
    <lineage>
        <taxon>Bacteria</taxon>
        <taxon>Bacillati</taxon>
        <taxon>Bacillota</taxon>
        <taxon>Tissierellia</taxon>
        <taxon>Tissierellales</taxon>
        <taxon>Peptoniphilaceae</taxon>
        <taxon>Peptoniphilus</taxon>
    </lineage>
</organism>
<feature type="coiled-coil region" evidence="1">
    <location>
        <begin position="265"/>
        <end position="303"/>
    </location>
</feature>
<dbReference type="InterPro" id="IPR035897">
    <property type="entry name" value="Toll_tir_struct_dom_sf"/>
</dbReference>
<dbReference type="Gene3D" id="3.40.50.10140">
    <property type="entry name" value="Toll/interleukin-1 receptor homology (TIR) domain"/>
    <property type="match status" value="1"/>
</dbReference>
<dbReference type="InterPro" id="IPR000157">
    <property type="entry name" value="TIR_dom"/>
</dbReference>
<comment type="caution">
    <text evidence="4">The sequence shown here is derived from an EMBL/GenBank/DDBJ whole genome shotgun (WGS) entry which is preliminary data.</text>
</comment>
<dbReference type="Proteomes" id="UP001236559">
    <property type="component" value="Unassembled WGS sequence"/>
</dbReference>